<protein>
    <submittedName>
        <fullName evidence="3">SH3 domain-containing protein</fullName>
    </submittedName>
</protein>
<evidence type="ECO:0000313" key="4">
    <source>
        <dbReference type="Proteomes" id="UP000628463"/>
    </source>
</evidence>
<feature type="region of interest" description="Disordered" evidence="1">
    <location>
        <begin position="1"/>
        <end position="21"/>
    </location>
</feature>
<accession>A0ABR7G243</accession>
<evidence type="ECO:0000259" key="2">
    <source>
        <dbReference type="Pfam" id="PF08239"/>
    </source>
</evidence>
<feature type="domain" description="SH3b" evidence="2">
    <location>
        <begin position="36"/>
        <end position="87"/>
    </location>
</feature>
<gene>
    <name evidence="3" type="ORF">H8S01_07785</name>
</gene>
<reference evidence="3 4" key="1">
    <citation type="submission" date="2020-08" db="EMBL/GenBank/DDBJ databases">
        <title>Genome public.</title>
        <authorList>
            <person name="Liu C."/>
            <person name="Sun Q."/>
        </authorList>
    </citation>
    <scope>NUCLEOTIDE SEQUENCE [LARGE SCALE GENOMIC DNA]</scope>
    <source>
        <strain evidence="3 4">NSJ-43</strain>
    </source>
</reference>
<sequence length="95" mass="10588">MSEKKANQTEQLVESSNDNTKNEEIKILGTVENCGQLRVRKEPNKEADVIGIIPCGSVVELLNDNIINGFYSVHTETGDGYCMTDFINIINPEKE</sequence>
<dbReference type="EMBL" id="JACOPD010000005">
    <property type="protein sequence ID" value="MBC5680856.1"/>
    <property type="molecule type" value="Genomic_DNA"/>
</dbReference>
<keyword evidence="4" id="KW-1185">Reference proteome</keyword>
<dbReference type="Proteomes" id="UP000628463">
    <property type="component" value="Unassembled WGS sequence"/>
</dbReference>
<dbReference type="Gene3D" id="2.30.30.40">
    <property type="entry name" value="SH3 Domains"/>
    <property type="match status" value="1"/>
</dbReference>
<organism evidence="3 4">
    <name type="scientific">Lachnospira hominis</name>
    <name type="common">ex Liu et al. 2021</name>
    <dbReference type="NCBI Taxonomy" id="2763051"/>
    <lineage>
        <taxon>Bacteria</taxon>
        <taxon>Bacillati</taxon>
        <taxon>Bacillota</taxon>
        <taxon>Clostridia</taxon>
        <taxon>Lachnospirales</taxon>
        <taxon>Lachnospiraceae</taxon>
        <taxon>Lachnospira</taxon>
    </lineage>
</organism>
<proteinExistence type="predicted"/>
<dbReference type="Pfam" id="PF08239">
    <property type="entry name" value="SH3_3"/>
    <property type="match status" value="1"/>
</dbReference>
<name>A0ABR7G243_9FIRM</name>
<comment type="caution">
    <text evidence="3">The sequence shown here is derived from an EMBL/GenBank/DDBJ whole genome shotgun (WGS) entry which is preliminary data.</text>
</comment>
<evidence type="ECO:0000256" key="1">
    <source>
        <dbReference type="SAM" id="MobiDB-lite"/>
    </source>
</evidence>
<dbReference type="InterPro" id="IPR003646">
    <property type="entry name" value="SH3-like_bac-type"/>
</dbReference>
<evidence type="ECO:0000313" key="3">
    <source>
        <dbReference type="EMBL" id="MBC5680856.1"/>
    </source>
</evidence>
<feature type="compositionally biased region" description="Polar residues" evidence="1">
    <location>
        <begin position="8"/>
        <end position="19"/>
    </location>
</feature>
<dbReference type="RefSeq" id="WP_186836820.1">
    <property type="nucleotide sequence ID" value="NZ_JACOPD010000005.1"/>
</dbReference>